<dbReference type="PROSITE" id="PS00409">
    <property type="entry name" value="PROKAR_NTER_METHYL"/>
    <property type="match status" value="1"/>
</dbReference>
<dbReference type="InterPro" id="IPR012902">
    <property type="entry name" value="N_methyl_site"/>
</dbReference>
<dbReference type="HOGENOM" id="CLU_059334_0_0_6"/>
<sequence>MSTQNMGRVGADRLAEAGISLVELLVGLVVTSLLAIAVFSFFLNTSQGISQQNASGEMWQRGRNALALMRQAIESAGYGLPSYSQCPNGVVGSTTNGVGTAGALVAITASTQSSGSGYDPSTTAGINTYAFSTVIGGGAFGGAPTTTVNSQSGVNLKVQSLNNLQPGDLALIALPGTGVCVFGQMTNVAGKGTLNSDCSVTGGGNSQGSSGTVVFNSGKGNSVCFQANPNQIFSQVNPTTGGTLNSAAFQGASLYDLGASQFLFETFAIQENPAGSTPTLVMTQYTGLQATPPTPQPLATGVVDMQLRYGVGSNGQVQNWIRPENYAPSATQQIVAVQLAMLIRSDRYLPNSLSPASFNILGDTYTVPTQNGPGCLQGNCRHYSYHLFQTVVPVRNGIWSTQ</sequence>
<dbReference type="KEGG" id="acz:Acaty_c1189"/>
<evidence type="ECO:0000256" key="1">
    <source>
        <dbReference type="SAM" id="Phobius"/>
    </source>
</evidence>
<dbReference type="RefSeq" id="WP_004871861.1">
    <property type="nucleotide sequence ID" value="NZ_CP005986.1"/>
</dbReference>
<keyword evidence="1" id="KW-0812">Transmembrane</keyword>
<dbReference type="eggNOG" id="COG4966">
    <property type="taxonomic scope" value="Bacteria"/>
</dbReference>
<feature type="transmembrane region" description="Helical" evidence="1">
    <location>
        <begin position="21"/>
        <end position="43"/>
    </location>
</feature>
<proteinExistence type="predicted"/>
<dbReference type="InterPro" id="IPR032092">
    <property type="entry name" value="PilW"/>
</dbReference>
<dbReference type="Pfam" id="PF16074">
    <property type="entry name" value="PilW"/>
    <property type="match status" value="1"/>
</dbReference>
<evidence type="ECO:0000313" key="3">
    <source>
        <dbReference type="Proteomes" id="UP000005522"/>
    </source>
</evidence>
<evidence type="ECO:0000313" key="2">
    <source>
        <dbReference type="EMBL" id="AIA55057.1"/>
    </source>
</evidence>
<name>A0A059ZYR6_ACICK</name>
<dbReference type="GO" id="GO:0043683">
    <property type="term" value="P:type IV pilus assembly"/>
    <property type="evidence" value="ECO:0007669"/>
    <property type="project" value="InterPro"/>
</dbReference>
<accession>A0A059ZYR6</accession>
<dbReference type="Proteomes" id="UP000005522">
    <property type="component" value="Chromosome"/>
</dbReference>
<keyword evidence="1" id="KW-0472">Membrane</keyword>
<gene>
    <name evidence="2" type="ORF">Acaty_c1189</name>
</gene>
<reference evidence="2 3" key="1">
    <citation type="journal article" date="2009" name="J. Bacteriol.">
        <title>Draft genome sequence of the extremely acidophilic bacterium Acidithiobacillus caldus ATCC 51756 reveals metabolic versatility in the genus Acidithiobacillus.</title>
        <authorList>
            <person name="Valdes J."/>
            <person name="Quatrini R."/>
            <person name="Hallberg K."/>
            <person name="Dopson M."/>
            <person name="Valenzuela P.D."/>
            <person name="Holmes D.S."/>
        </authorList>
    </citation>
    <scope>NUCLEOTIDE SEQUENCE [LARGE SCALE GENOMIC DNA]</scope>
    <source>
        <strain evidence="3">ATCC 51756 / DSM 8584 / KU</strain>
    </source>
</reference>
<keyword evidence="1" id="KW-1133">Transmembrane helix</keyword>
<organism evidence="2 3">
    <name type="scientific">Acidithiobacillus caldus (strain ATCC 51756 / DSM 8584 / KU)</name>
    <dbReference type="NCBI Taxonomy" id="637389"/>
    <lineage>
        <taxon>Bacteria</taxon>
        <taxon>Pseudomonadati</taxon>
        <taxon>Pseudomonadota</taxon>
        <taxon>Acidithiobacillia</taxon>
        <taxon>Acidithiobacillales</taxon>
        <taxon>Acidithiobacillaceae</taxon>
        <taxon>Acidithiobacillus</taxon>
    </lineage>
</organism>
<dbReference type="AlphaFoldDB" id="A0A059ZYR6"/>
<protein>
    <submittedName>
        <fullName evidence="2">Type IV fimbrial biogenesis protein PilW</fullName>
    </submittedName>
</protein>
<dbReference type="EMBL" id="CP005986">
    <property type="protein sequence ID" value="AIA55057.1"/>
    <property type="molecule type" value="Genomic_DNA"/>
</dbReference>